<reference evidence="6 7" key="1">
    <citation type="submission" date="2023-10" db="EMBL/GenBank/DDBJ databases">
        <authorList>
            <person name="Maclean D."/>
            <person name="Macfadyen A."/>
        </authorList>
    </citation>
    <scope>NUCLEOTIDE SEQUENCE [LARGE SCALE GENOMIC DNA]</scope>
</reference>
<dbReference type="InterPro" id="IPR041489">
    <property type="entry name" value="PDZ_6"/>
</dbReference>
<dbReference type="Pfam" id="PF17820">
    <property type="entry name" value="PDZ_6"/>
    <property type="match status" value="1"/>
</dbReference>
<dbReference type="SUPFAM" id="SSF50156">
    <property type="entry name" value="PDZ domain-like"/>
    <property type="match status" value="1"/>
</dbReference>
<dbReference type="PROSITE" id="PS50106">
    <property type="entry name" value="PDZ"/>
    <property type="match status" value="1"/>
</dbReference>
<dbReference type="InterPro" id="IPR004447">
    <property type="entry name" value="Peptidase_S41A"/>
</dbReference>
<dbReference type="NCBIfam" id="TIGR00225">
    <property type="entry name" value="prc"/>
    <property type="match status" value="1"/>
</dbReference>
<evidence type="ECO:0000256" key="3">
    <source>
        <dbReference type="ARBA" id="ARBA00022801"/>
    </source>
</evidence>
<dbReference type="Proteomes" id="UP001314263">
    <property type="component" value="Unassembled WGS sequence"/>
</dbReference>
<dbReference type="SUPFAM" id="SSF52096">
    <property type="entry name" value="ClpP/crotonase"/>
    <property type="match status" value="1"/>
</dbReference>
<evidence type="ECO:0000313" key="6">
    <source>
        <dbReference type="EMBL" id="CAK0738468.1"/>
    </source>
</evidence>
<evidence type="ECO:0000256" key="2">
    <source>
        <dbReference type="ARBA" id="ARBA00022670"/>
    </source>
</evidence>
<dbReference type="GO" id="GO:0006508">
    <property type="term" value="P:proteolysis"/>
    <property type="evidence" value="ECO:0007669"/>
    <property type="project" value="UniProtKB-KW"/>
</dbReference>
<keyword evidence="2" id="KW-0645">Protease</keyword>
<evidence type="ECO:0000256" key="1">
    <source>
        <dbReference type="ARBA" id="ARBA00009179"/>
    </source>
</evidence>
<keyword evidence="4" id="KW-0720">Serine protease</keyword>
<organism evidence="6 7">
    <name type="scientific">Coccomyxa viridis</name>
    <dbReference type="NCBI Taxonomy" id="1274662"/>
    <lineage>
        <taxon>Eukaryota</taxon>
        <taxon>Viridiplantae</taxon>
        <taxon>Chlorophyta</taxon>
        <taxon>core chlorophytes</taxon>
        <taxon>Trebouxiophyceae</taxon>
        <taxon>Trebouxiophyceae incertae sedis</taxon>
        <taxon>Coccomyxaceae</taxon>
        <taxon>Coccomyxa</taxon>
    </lineage>
</organism>
<dbReference type="InterPro" id="IPR029045">
    <property type="entry name" value="ClpP/crotonase-like_dom_sf"/>
</dbReference>
<dbReference type="Gene3D" id="3.30.750.44">
    <property type="match status" value="1"/>
</dbReference>
<dbReference type="GO" id="GO:0004175">
    <property type="term" value="F:endopeptidase activity"/>
    <property type="evidence" value="ECO:0007669"/>
    <property type="project" value="TreeGrafter"/>
</dbReference>
<comment type="similarity">
    <text evidence="1">Belongs to the peptidase S41A family.</text>
</comment>
<evidence type="ECO:0000256" key="4">
    <source>
        <dbReference type="ARBA" id="ARBA00022825"/>
    </source>
</evidence>
<evidence type="ECO:0000313" key="7">
    <source>
        <dbReference type="Proteomes" id="UP001314263"/>
    </source>
</evidence>
<dbReference type="PANTHER" id="PTHR32060">
    <property type="entry name" value="TAIL-SPECIFIC PROTEASE"/>
    <property type="match status" value="1"/>
</dbReference>
<feature type="domain" description="PDZ" evidence="5">
    <location>
        <begin position="284"/>
        <end position="377"/>
    </location>
</feature>
<dbReference type="InterPro" id="IPR005151">
    <property type="entry name" value="Tail-specific_protease"/>
</dbReference>
<name>A0AAV1HUB1_9CHLO</name>
<dbReference type="CDD" id="cd07560">
    <property type="entry name" value="Peptidase_S41_CPP"/>
    <property type="match status" value="1"/>
</dbReference>
<dbReference type="AlphaFoldDB" id="A0AAV1HUB1"/>
<dbReference type="GO" id="GO:0008236">
    <property type="term" value="F:serine-type peptidase activity"/>
    <property type="evidence" value="ECO:0007669"/>
    <property type="project" value="UniProtKB-KW"/>
</dbReference>
<dbReference type="SMART" id="SM00245">
    <property type="entry name" value="TSPc"/>
    <property type="match status" value="1"/>
</dbReference>
<dbReference type="InterPro" id="IPR036034">
    <property type="entry name" value="PDZ_sf"/>
</dbReference>
<gene>
    <name evidence="6" type="ORF">CVIRNUC_001047</name>
</gene>
<dbReference type="Gene3D" id="2.30.42.10">
    <property type="match status" value="1"/>
</dbReference>
<keyword evidence="7" id="KW-1185">Reference proteome</keyword>
<dbReference type="Gene3D" id="3.90.226.10">
    <property type="entry name" value="2-enoyl-CoA Hydratase, Chain A, domain 1"/>
    <property type="match status" value="1"/>
</dbReference>
<keyword evidence="3" id="KW-0378">Hydrolase</keyword>
<proteinExistence type="inferred from homology"/>
<sequence length="590" mass="64673">MDARILSHYQASCLSTLVAGPRLRESRIAGYQRTRYQDTSRSPPLQQQYDARMCFRDCYSTARPIGAYRIRGCIQEGLHANCVDERAGQGWNDTTHSKHHGVQLLAMLQALGKQLATAALLALMLGLQATAIIMPPAAGSHELVAVVWDESEVASQTEDRLLEVLKAVGARVDSAVGTFTDLSHFGRLEQSQEAQQAAQEGQELIKEVWGVVADYYLDARGSGFDLQSWTRLRDKYLAHPLPTHDAAYRAIREMLAYGLKDPYTRFITPPEFEAMRKYDVTGVGLNLATAEEFTRKSGMQLPEDRKDAEGGVWVLGMIKGGAADRAGVRQGDEILRVNGQEIGPLSPFKVAGLMQGAESEASNDSDTFVDLEVRRKDSSLESVRIDRPKQTVPTPVNAFLEERGDKKVGYVHLTAFNARALTDVEAAVKSLEDQGAAELVLDLRDNRGGLVQEGIEIAKLFLEDKAPIVVTQSGALREERAVRAVGEPLTIRPLTILVNEHTASASEIFAGALRDNCRALLVGTKTYGKGLIQSVYELSDSSGLVLTVGKYLTPLRTDIDREGLKPDFRHMPSSSAAAEQLQACRLSHEA</sequence>
<comment type="caution">
    <text evidence="6">The sequence shown here is derived from an EMBL/GenBank/DDBJ whole genome shotgun (WGS) entry which is preliminary data.</text>
</comment>
<dbReference type="Pfam" id="PF03572">
    <property type="entry name" value="Peptidase_S41"/>
    <property type="match status" value="1"/>
</dbReference>
<protein>
    <recommendedName>
        <fullName evidence="5">PDZ domain-containing protein</fullName>
    </recommendedName>
</protein>
<evidence type="ECO:0000259" key="5">
    <source>
        <dbReference type="PROSITE" id="PS50106"/>
    </source>
</evidence>
<dbReference type="EMBL" id="CAUYUE010000002">
    <property type="protein sequence ID" value="CAK0738468.1"/>
    <property type="molecule type" value="Genomic_DNA"/>
</dbReference>
<dbReference type="SMART" id="SM00228">
    <property type="entry name" value="PDZ"/>
    <property type="match status" value="1"/>
</dbReference>
<dbReference type="InterPro" id="IPR001478">
    <property type="entry name" value="PDZ"/>
</dbReference>
<dbReference type="PANTHER" id="PTHR32060:SF22">
    <property type="entry name" value="CARBOXYL-TERMINAL-PROCESSING PEPTIDASE 3, CHLOROPLASTIC"/>
    <property type="match status" value="1"/>
</dbReference>
<accession>A0AAV1HUB1</accession>